<dbReference type="Gene3D" id="3.40.50.300">
    <property type="entry name" value="P-loop containing nucleotide triphosphate hydrolases"/>
    <property type="match status" value="1"/>
</dbReference>
<feature type="domain" description="Molybdopterin-guanine dinucleotide biosynthesis protein B (MobB)" evidence="1">
    <location>
        <begin position="8"/>
        <end position="132"/>
    </location>
</feature>
<gene>
    <name evidence="2" type="ORF">BSA145_14855</name>
</gene>
<dbReference type="Pfam" id="PF03205">
    <property type="entry name" value="MobB"/>
    <property type="match status" value="1"/>
</dbReference>
<dbReference type="PANTHER" id="PTHR40072:SF1">
    <property type="entry name" value="MOLYBDOPTERIN-GUANINE DINUCLEOTIDE BIOSYNTHESIS ADAPTER PROTEIN"/>
    <property type="match status" value="1"/>
</dbReference>
<name>A0A1L6ZP04_BACIA</name>
<dbReference type="GO" id="GO:0005525">
    <property type="term" value="F:GTP binding"/>
    <property type="evidence" value="ECO:0007669"/>
    <property type="project" value="InterPro"/>
</dbReference>
<evidence type="ECO:0000313" key="2">
    <source>
        <dbReference type="EMBL" id="APT48249.1"/>
    </source>
</evidence>
<proteinExistence type="predicted"/>
<evidence type="ECO:0000313" key="3">
    <source>
        <dbReference type="Proteomes" id="UP000185426"/>
    </source>
</evidence>
<dbReference type="PANTHER" id="PTHR40072">
    <property type="entry name" value="MOLYBDOPTERIN-GUANINE DINUCLEOTIDE BIOSYNTHESIS ADAPTER PROTEIN-RELATED"/>
    <property type="match status" value="1"/>
</dbReference>
<protein>
    <submittedName>
        <fullName evidence="2">Molybdopterin-guanine dinucleotide biosynthesis protein B</fullName>
    </submittedName>
</protein>
<dbReference type="InterPro" id="IPR027417">
    <property type="entry name" value="P-loop_NTPase"/>
</dbReference>
<dbReference type="Proteomes" id="UP000185426">
    <property type="component" value="Chromosome"/>
</dbReference>
<dbReference type="InterPro" id="IPR052539">
    <property type="entry name" value="MGD_biosynthesis_adapter"/>
</dbReference>
<dbReference type="NCBIfam" id="TIGR00176">
    <property type="entry name" value="mobB"/>
    <property type="match status" value="1"/>
</dbReference>
<sequence>MLDDKLSILQVVGYQNSGKTTLIEKLCQLAEREGLKLGCFKHHGHGGTPDRLFKEKDTDRYIQAGAYAAGVEGEGEFHFSMQHITLEQLLNMCQHLPLDAVLIEGYKQAPYRKIVCVKNEEELNDLSTLSNIQAAIYFSQENPLTENYPFPVFSAFDKRGMTSAFHLLKGGGTF</sequence>
<organism evidence="2 3">
    <name type="scientific">Bacillus safensis</name>
    <dbReference type="NCBI Taxonomy" id="561879"/>
    <lineage>
        <taxon>Bacteria</taxon>
        <taxon>Bacillati</taxon>
        <taxon>Bacillota</taxon>
        <taxon>Bacilli</taxon>
        <taxon>Bacillales</taxon>
        <taxon>Bacillaceae</taxon>
        <taxon>Bacillus</taxon>
    </lineage>
</organism>
<dbReference type="RefSeq" id="WP_041109736.1">
    <property type="nucleotide sequence ID" value="NZ_CP015607.1"/>
</dbReference>
<dbReference type="InterPro" id="IPR004435">
    <property type="entry name" value="MobB_dom"/>
</dbReference>
<evidence type="ECO:0000259" key="1">
    <source>
        <dbReference type="Pfam" id="PF03205"/>
    </source>
</evidence>
<accession>A0A1L6ZP04</accession>
<reference evidence="2 3" key="1">
    <citation type="submission" date="2016-05" db="EMBL/GenBank/DDBJ databases">
        <title>Complete Genome and Methylome Analysis of Psychrotrophic Bacterial Isolates from Antarctic Lake Untersee.</title>
        <authorList>
            <person name="Fomenkov A."/>
            <person name="Akimov V.N."/>
            <person name="Vasilyeva L.V."/>
            <person name="Andersen D."/>
            <person name="Vincze T."/>
            <person name="Roberts R.J."/>
        </authorList>
    </citation>
    <scope>NUCLEOTIDE SEQUENCE [LARGE SCALE GENOMIC DNA]</scope>
    <source>
        <strain evidence="2 3">U14-5</strain>
    </source>
</reference>
<dbReference type="AlphaFoldDB" id="A0A1L6ZP04"/>
<dbReference type="SUPFAM" id="SSF52540">
    <property type="entry name" value="P-loop containing nucleoside triphosphate hydrolases"/>
    <property type="match status" value="1"/>
</dbReference>
<dbReference type="GO" id="GO:0006777">
    <property type="term" value="P:Mo-molybdopterin cofactor biosynthetic process"/>
    <property type="evidence" value="ECO:0007669"/>
    <property type="project" value="InterPro"/>
</dbReference>
<dbReference type="EMBL" id="CP015607">
    <property type="protein sequence ID" value="APT48249.1"/>
    <property type="molecule type" value="Genomic_DNA"/>
</dbReference>